<reference evidence="3" key="1">
    <citation type="submission" date="2021-02" db="EMBL/GenBank/DDBJ databases">
        <authorList>
            <person name="Nieuwenhuis M."/>
            <person name="Van De Peppel L.J.J."/>
        </authorList>
    </citation>
    <scope>NUCLEOTIDE SEQUENCE</scope>
    <source>
        <strain evidence="3">D49</strain>
    </source>
</reference>
<keyword evidence="4" id="KW-1185">Reference proteome</keyword>
<evidence type="ECO:0000313" key="4">
    <source>
        <dbReference type="Proteomes" id="UP000717328"/>
    </source>
</evidence>
<comment type="caution">
    <text evidence="3">The sequence shown here is derived from an EMBL/GenBank/DDBJ whole genome shotgun (WGS) entry which is preliminary data.</text>
</comment>
<organism evidence="3 4">
    <name type="scientific">Sphagnurus paluster</name>
    <dbReference type="NCBI Taxonomy" id="117069"/>
    <lineage>
        <taxon>Eukaryota</taxon>
        <taxon>Fungi</taxon>
        <taxon>Dikarya</taxon>
        <taxon>Basidiomycota</taxon>
        <taxon>Agaricomycotina</taxon>
        <taxon>Agaricomycetes</taxon>
        <taxon>Agaricomycetidae</taxon>
        <taxon>Agaricales</taxon>
        <taxon>Tricholomatineae</taxon>
        <taxon>Lyophyllaceae</taxon>
        <taxon>Sphagnurus</taxon>
    </lineage>
</organism>
<accession>A0A9P7FPD3</accession>
<dbReference type="AlphaFoldDB" id="A0A9P7FPD3"/>
<feature type="signal peptide" evidence="2">
    <location>
        <begin position="1"/>
        <end position="22"/>
    </location>
</feature>
<name>A0A9P7FPD3_9AGAR</name>
<keyword evidence="2" id="KW-0732">Signal</keyword>
<feature type="compositionally biased region" description="Polar residues" evidence="1">
    <location>
        <begin position="143"/>
        <end position="152"/>
    </location>
</feature>
<proteinExistence type="predicted"/>
<dbReference type="EMBL" id="JABCKI010005994">
    <property type="protein sequence ID" value="KAG5635972.1"/>
    <property type="molecule type" value="Genomic_DNA"/>
</dbReference>
<dbReference type="Proteomes" id="UP000717328">
    <property type="component" value="Unassembled WGS sequence"/>
</dbReference>
<protein>
    <submittedName>
        <fullName evidence="3">Uncharacterized protein</fullName>
    </submittedName>
</protein>
<sequence length="216" mass="22825">MGWHISISRLGCIVTSLARGSALVFTFHKSGMESVHTPSTSESPASTRHMWPPPTRLPISTKRASSSPSPSQSSTPASPTLTPTPTPMPTPTLPSPTNSTLTPTPNTRPSDTSQMPKQHPRPRRARARARAAPRTRRRGVAQPTPSTSVIHGTTNGQVFTTVIERMTTLPCWAIITGAPTAARLNGTNLGAIIGGVVEGSLFAHAAAQVRVDPHNA</sequence>
<reference evidence="3" key="2">
    <citation type="submission" date="2021-10" db="EMBL/GenBank/DDBJ databases">
        <title>Phylogenomics reveals ancestral predisposition of the termite-cultivated fungus Termitomyces towards a domesticated lifestyle.</title>
        <authorList>
            <person name="Auxier B."/>
            <person name="Grum-Grzhimaylo A."/>
            <person name="Cardenas M.E."/>
            <person name="Lodge J.D."/>
            <person name="Laessoe T."/>
            <person name="Pedersen O."/>
            <person name="Smith M.E."/>
            <person name="Kuyper T.W."/>
            <person name="Franco-Molano E.A."/>
            <person name="Baroni T.J."/>
            <person name="Aanen D.K."/>
        </authorList>
    </citation>
    <scope>NUCLEOTIDE SEQUENCE</scope>
    <source>
        <strain evidence="3">D49</strain>
    </source>
</reference>
<feature type="compositionally biased region" description="Low complexity" evidence="1">
    <location>
        <begin position="65"/>
        <end position="81"/>
    </location>
</feature>
<feature type="compositionally biased region" description="Polar residues" evidence="1">
    <location>
        <begin position="36"/>
        <end position="46"/>
    </location>
</feature>
<evidence type="ECO:0000256" key="1">
    <source>
        <dbReference type="SAM" id="MobiDB-lite"/>
    </source>
</evidence>
<feature type="region of interest" description="Disordered" evidence="1">
    <location>
        <begin position="32"/>
        <end position="152"/>
    </location>
</feature>
<feature type="chain" id="PRO_5040248337" evidence="2">
    <location>
        <begin position="23"/>
        <end position="216"/>
    </location>
</feature>
<feature type="compositionally biased region" description="Low complexity" evidence="1">
    <location>
        <begin position="95"/>
        <end position="110"/>
    </location>
</feature>
<feature type="compositionally biased region" description="Pro residues" evidence="1">
    <location>
        <begin position="82"/>
        <end position="94"/>
    </location>
</feature>
<evidence type="ECO:0000256" key="2">
    <source>
        <dbReference type="SAM" id="SignalP"/>
    </source>
</evidence>
<evidence type="ECO:0000313" key="3">
    <source>
        <dbReference type="EMBL" id="KAG5635972.1"/>
    </source>
</evidence>
<feature type="compositionally biased region" description="Basic residues" evidence="1">
    <location>
        <begin position="118"/>
        <end position="139"/>
    </location>
</feature>
<gene>
    <name evidence="3" type="ORF">H0H81_009518</name>
</gene>